<accession>A0A0J6EJ06</accession>
<evidence type="ECO:0000313" key="4">
    <source>
        <dbReference type="Proteomes" id="UP000036168"/>
    </source>
</evidence>
<dbReference type="EMBL" id="LECW02000020">
    <property type="protein sequence ID" value="KRT93607.1"/>
    <property type="molecule type" value="Genomic_DNA"/>
</dbReference>
<dbReference type="RefSeq" id="WP_048353954.1">
    <property type="nucleotide sequence ID" value="NZ_CP023481.1"/>
</dbReference>
<gene>
    <name evidence="2" type="ORF">AB447_217540</name>
    <name evidence="3" type="ORF">P8828_14690</name>
</gene>
<keyword evidence="5" id="KW-1185">Reference proteome</keyword>
<dbReference type="STRING" id="1664069.BGLY_0759"/>
<dbReference type="Proteomes" id="UP000036168">
    <property type="component" value="Unassembled WGS sequence"/>
</dbReference>
<dbReference type="InterPro" id="IPR053652">
    <property type="entry name" value="Phr_regulator"/>
</dbReference>
<evidence type="ECO:0000313" key="5">
    <source>
        <dbReference type="Proteomes" id="UP001341297"/>
    </source>
</evidence>
<evidence type="ECO:0000313" key="3">
    <source>
        <dbReference type="EMBL" id="MEC0486054.1"/>
    </source>
</evidence>
<dbReference type="OrthoDB" id="9914574at2"/>
<accession>A0A0J6EQA8</accession>
<dbReference type="NCBIfam" id="NF038040">
    <property type="entry name" value="phero_PhrK_fam"/>
    <property type="match status" value="1"/>
</dbReference>
<name>A0A0J6EJ06_9BACI</name>
<organism evidence="2 4">
    <name type="scientific">Bacillus glycinifermentans</name>
    <dbReference type="NCBI Taxonomy" id="1664069"/>
    <lineage>
        <taxon>Bacteria</taxon>
        <taxon>Bacillati</taxon>
        <taxon>Bacillota</taxon>
        <taxon>Bacilli</taxon>
        <taxon>Bacillales</taxon>
        <taxon>Bacillaceae</taxon>
        <taxon>Bacillus</taxon>
    </lineage>
</organism>
<evidence type="ECO:0000256" key="1">
    <source>
        <dbReference type="SAM" id="SignalP"/>
    </source>
</evidence>
<reference evidence="3 5" key="3">
    <citation type="submission" date="2023-03" db="EMBL/GenBank/DDBJ databases">
        <title>Agriculturally important microbes genome sequencing.</title>
        <authorList>
            <person name="Dunlap C."/>
        </authorList>
    </citation>
    <scope>NUCLEOTIDE SEQUENCE [LARGE SCALE GENOMIC DNA]</scope>
    <source>
        <strain evidence="3 5">CBP-3203</strain>
    </source>
</reference>
<dbReference type="EMBL" id="JARRTL010000014">
    <property type="protein sequence ID" value="MEC0486054.1"/>
    <property type="molecule type" value="Genomic_DNA"/>
</dbReference>
<comment type="caution">
    <text evidence="2">The sequence shown here is derived from an EMBL/GenBank/DDBJ whole genome shotgun (WGS) entry which is preliminary data.</text>
</comment>
<dbReference type="AlphaFoldDB" id="A0A0J6EJ06"/>
<reference evidence="2 4" key="1">
    <citation type="journal article" date="2015" name="Int. J. Syst. Evol. Microbiol.">
        <title>Bacillus glycinifermentans sp. nov., isolated from fermented soybean paste.</title>
        <authorList>
            <person name="Kim S.J."/>
            <person name="Dunlap C.A."/>
            <person name="Kwon S.W."/>
            <person name="Rooney A.P."/>
        </authorList>
    </citation>
    <scope>NUCLEOTIDE SEQUENCE [LARGE SCALE GENOMIC DNA]</scope>
    <source>
        <strain evidence="2 4">GO-13</strain>
    </source>
</reference>
<feature type="chain" id="PRO_5044543588" evidence="1">
    <location>
        <begin position="19"/>
        <end position="40"/>
    </location>
</feature>
<protein>
    <submittedName>
        <fullName evidence="2 3">Phosphatase</fullName>
    </submittedName>
</protein>
<reference evidence="2" key="2">
    <citation type="submission" date="2015-10" db="EMBL/GenBank/DDBJ databases">
        <authorList>
            <person name="Gilbert D.G."/>
        </authorList>
    </citation>
    <scope>NUCLEOTIDE SEQUENCE</scope>
    <source>
        <strain evidence="2">GO-13</strain>
    </source>
</reference>
<sequence length="40" mass="3970">MKKIILCLSLTAVIFGGAALSQSHNTASGSVQVAELPVGG</sequence>
<keyword evidence="1" id="KW-0732">Signal</keyword>
<dbReference type="PATRIC" id="fig|1664069.3.peg.4138"/>
<proteinExistence type="predicted"/>
<evidence type="ECO:0000313" key="2">
    <source>
        <dbReference type="EMBL" id="KRT93607.1"/>
    </source>
</evidence>
<dbReference type="Proteomes" id="UP001341297">
    <property type="component" value="Unassembled WGS sequence"/>
</dbReference>
<feature type="signal peptide" evidence="1">
    <location>
        <begin position="1"/>
        <end position="18"/>
    </location>
</feature>